<protein>
    <submittedName>
        <fullName evidence="1">Uncharacterized protein</fullName>
    </submittedName>
</protein>
<evidence type="ECO:0000313" key="1">
    <source>
        <dbReference type="EMBL" id="GEA82700.1"/>
    </source>
</evidence>
<gene>
    <name evidence="1" type="ORF">CUD01_31440</name>
</gene>
<dbReference type="RefSeq" id="WP_141322498.1">
    <property type="nucleotide sequence ID" value="NZ_BJLP01000084.1"/>
</dbReference>
<name>A0A4Y3KIA2_CELUD</name>
<accession>A0A4Y3KIA2</accession>
<organism evidence="1 2">
    <name type="scientific">Cellulomonas uda</name>
    <dbReference type="NCBI Taxonomy" id="1714"/>
    <lineage>
        <taxon>Bacteria</taxon>
        <taxon>Bacillati</taxon>
        <taxon>Actinomycetota</taxon>
        <taxon>Actinomycetes</taxon>
        <taxon>Micrococcales</taxon>
        <taxon>Cellulomonadaceae</taxon>
        <taxon>Cellulomonas</taxon>
    </lineage>
</organism>
<sequence length="285" mass="29418">MTWSDPSGLWWNPIKAVAKAAKSVGSWAKRNQAEIIGAVAGTVVFAGCMAGSFGLGSVGCGVAAGAVGGAVTQAWKIDVQHTERFSWSSLATATAFGGISGFAGGALGKAAATFIAPVAKTAVAAVANSVRSVTSKAATGAGGAARAIGAGASSAARAIGTGAEAVAKRATSVVSKAGGAANSGRTVAMGRNMADRVIPYAQKNGYDWYKGTPGWVPRGAIEKVSPRALERTDLWFNKRWIKGEMRNGSRIMDIGEPPGYPPSTFYNMERQQVSGYWNYFQDFQP</sequence>
<dbReference type="AlphaFoldDB" id="A0A4Y3KIA2"/>
<comment type="caution">
    <text evidence="1">The sequence shown here is derived from an EMBL/GenBank/DDBJ whole genome shotgun (WGS) entry which is preliminary data.</text>
</comment>
<proteinExistence type="predicted"/>
<keyword evidence="2" id="KW-1185">Reference proteome</keyword>
<reference evidence="1 2" key="1">
    <citation type="submission" date="2019-06" db="EMBL/GenBank/DDBJ databases">
        <title>Whole genome shotgun sequence of Cellulomonas uda NBRC 3747.</title>
        <authorList>
            <person name="Hosoyama A."/>
            <person name="Uohara A."/>
            <person name="Ohji S."/>
            <person name="Ichikawa N."/>
        </authorList>
    </citation>
    <scope>NUCLEOTIDE SEQUENCE [LARGE SCALE GENOMIC DNA]</scope>
    <source>
        <strain evidence="1 2">NBRC 3747</strain>
    </source>
</reference>
<dbReference type="Proteomes" id="UP000315842">
    <property type="component" value="Unassembled WGS sequence"/>
</dbReference>
<dbReference type="EMBL" id="BJLP01000084">
    <property type="protein sequence ID" value="GEA82700.1"/>
    <property type="molecule type" value="Genomic_DNA"/>
</dbReference>
<evidence type="ECO:0000313" key="2">
    <source>
        <dbReference type="Proteomes" id="UP000315842"/>
    </source>
</evidence>